<dbReference type="OrthoDB" id="8655194at2"/>
<protein>
    <submittedName>
        <fullName evidence="1">Electron transporter SenC</fullName>
    </submittedName>
</protein>
<name>A0A261U728_9BORD</name>
<accession>A0A261U728</accession>
<gene>
    <name evidence="1" type="ORF">CAL20_10205</name>
</gene>
<comment type="caution">
    <text evidence="1">The sequence shown here is derived from an EMBL/GenBank/DDBJ whole genome shotgun (WGS) entry which is preliminary data.</text>
</comment>
<organism evidence="1 2">
    <name type="scientific">Bordetella genomosp. 4</name>
    <dbReference type="NCBI Taxonomy" id="463044"/>
    <lineage>
        <taxon>Bacteria</taxon>
        <taxon>Pseudomonadati</taxon>
        <taxon>Pseudomonadota</taxon>
        <taxon>Betaproteobacteria</taxon>
        <taxon>Burkholderiales</taxon>
        <taxon>Alcaligenaceae</taxon>
        <taxon>Bordetella</taxon>
    </lineage>
</organism>
<proteinExistence type="predicted"/>
<evidence type="ECO:0000313" key="1">
    <source>
        <dbReference type="EMBL" id="OZI57734.1"/>
    </source>
</evidence>
<keyword evidence="2" id="KW-1185">Reference proteome</keyword>
<reference evidence="1 2" key="1">
    <citation type="submission" date="2017-05" db="EMBL/GenBank/DDBJ databases">
        <title>Complete and WGS of Bordetella genogroups.</title>
        <authorList>
            <person name="Spilker T."/>
            <person name="LiPuma J."/>
        </authorList>
    </citation>
    <scope>NUCLEOTIDE SEQUENCE [LARGE SCALE GENOMIC DNA]</scope>
    <source>
        <strain evidence="1 2">AU9919</strain>
    </source>
</reference>
<dbReference type="EMBL" id="NEVQ01000012">
    <property type="protein sequence ID" value="OZI57734.1"/>
    <property type="molecule type" value="Genomic_DNA"/>
</dbReference>
<evidence type="ECO:0000313" key="2">
    <source>
        <dbReference type="Proteomes" id="UP000216885"/>
    </source>
</evidence>
<sequence length="185" mass="20341">MTAARSWLAVLLAGVALSIWQWNELREAPEHHDGHTHLHDEHGKPARLYDWSAADVAQVTLSTPQARITMDREPGGWRGASATDFDAAAFVKLFSQLRSERQLTPIEGQPYGLAPPHLRIALQDAQGNALALMDVGDLAPDGFSRYVQVPGEPNLRMVPDYHVREPLAAMQRSATIGQGNPLKPQ</sequence>
<dbReference type="Proteomes" id="UP000216885">
    <property type="component" value="Unassembled WGS sequence"/>
</dbReference>
<dbReference type="AlphaFoldDB" id="A0A261U728"/>
<dbReference type="RefSeq" id="WP_094820621.1">
    <property type="nucleotide sequence ID" value="NZ_NEVO01000005.1"/>
</dbReference>